<evidence type="ECO:0000313" key="3">
    <source>
        <dbReference type="EMBL" id="GAA4246523.1"/>
    </source>
</evidence>
<protein>
    <submittedName>
        <fullName evidence="3">Amino acid-binding protein</fullName>
    </submittedName>
</protein>
<evidence type="ECO:0000259" key="2">
    <source>
        <dbReference type="PROSITE" id="PS51671"/>
    </source>
</evidence>
<gene>
    <name evidence="3" type="ORF">GCM10022255_018090</name>
</gene>
<reference evidence="4" key="1">
    <citation type="journal article" date="2019" name="Int. J. Syst. Evol. Microbiol.">
        <title>The Global Catalogue of Microorganisms (GCM) 10K type strain sequencing project: providing services to taxonomists for standard genome sequencing and annotation.</title>
        <authorList>
            <consortium name="The Broad Institute Genomics Platform"/>
            <consortium name="The Broad Institute Genome Sequencing Center for Infectious Disease"/>
            <person name="Wu L."/>
            <person name="Ma J."/>
        </authorList>
    </citation>
    <scope>NUCLEOTIDE SEQUENCE [LARGE SCALE GENOMIC DNA]</scope>
    <source>
        <strain evidence="4">JCM 17441</strain>
    </source>
</reference>
<evidence type="ECO:0000313" key="4">
    <source>
        <dbReference type="Proteomes" id="UP001500620"/>
    </source>
</evidence>
<dbReference type="PROSITE" id="PS51671">
    <property type="entry name" value="ACT"/>
    <property type="match status" value="1"/>
</dbReference>
<feature type="compositionally biased region" description="Polar residues" evidence="1">
    <location>
        <begin position="251"/>
        <end position="260"/>
    </location>
</feature>
<dbReference type="InterPro" id="IPR002912">
    <property type="entry name" value="ACT_dom"/>
</dbReference>
<name>A0ABP8D3H1_9ACTN</name>
<dbReference type="Proteomes" id="UP001500620">
    <property type="component" value="Unassembled WGS sequence"/>
</dbReference>
<dbReference type="SUPFAM" id="SSF55021">
    <property type="entry name" value="ACT-like"/>
    <property type="match status" value="1"/>
</dbReference>
<accession>A0ABP8D3H1</accession>
<dbReference type="RefSeq" id="WP_345123237.1">
    <property type="nucleotide sequence ID" value="NZ_BAABAT010000003.1"/>
</dbReference>
<organism evidence="3 4">
    <name type="scientific">Dactylosporangium darangshiense</name>
    <dbReference type="NCBI Taxonomy" id="579108"/>
    <lineage>
        <taxon>Bacteria</taxon>
        <taxon>Bacillati</taxon>
        <taxon>Actinomycetota</taxon>
        <taxon>Actinomycetes</taxon>
        <taxon>Micromonosporales</taxon>
        <taxon>Micromonosporaceae</taxon>
        <taxon>Dactylosporangium</taxon>
    </lineage>
</organism>
<feature type="region of interest" description="Disordered" evidence="1">
    <location>
        <begin position="234"/>
        <end position="260"/>
    </location>
</feature>
<dbReference type="InterPro" id="IPR045865">
    <property type="entry name" value="ACT-like_dom_sf"/>
</dbReference>
<keyword evidence="4" id="KW-1185">Reference proteome</keyword>
<feature type="domain" description="ACT" evidence="2">
    <location>
        <begin position="4"/>
        <end position="77"/>
    </location>
</feature>
<proteinExistence type="predicted"/>
<evidence type="ECO:0000256" key="1">
    <source>
        <dbReference type="SAM" id="MobiDB-lite"/>
    </source>
</evidence>
<dbReference type="EMBL" id="BAABAT010000003">
    <property type="protein sequence ID" value="GAA4246523.1"/>
    <property type="molecule type" value="Genomic_DNA"/>
</dbReference>
<sequence length="260" mass="25755">MLLRLRVALPDRPGSLGQVARTLGVVGADIVSVVVLERVSGRAVDDFTVVWPASAAVDRVLTGLAAIPGVRVDGVWRGTELSEPSSGREVALIGQVAANPGHGLATVVDAAPALFGADWAVAIQVGSDWAGGGARAQAWSGSSVVCASWRAPDVPPQVDIAPLRPRALSAADGVHLAVAPFQRGGLVLVVGRGGADGDAGAPPFHGSEVERLAQLVGATALVLGERLAGPGLAEPGEAGGSVAGAPAPAGTNGSAPSWAA</sequence>
<comment type="caution">
    <text evidence="3">The sequence shown here is derived from an EMBL/GenBank/DDBJ whole genome shotgun (WGS) entry which is preliminary data.</text>
</comment>